<dbReference type="InterPro" id="IPR018511">
    <property type="entry name" value="Hemolysin-typ_Ca-bd_CS"/>
</dbReference>
<dbReference type="PROSITE" id="PS00330">
    <property type="entry name" value="HEMOLYSIN_CALCIUM"/>
    <property type="match status" value="2"/>
</dbReference>
<dbReference type="EMBL" id="LT607753">
    <property type="protein sequence ID" value="SCG76695.1"/>
    <property type="molecule type" value="Genomic_DNA"/>
</dbReference>
<comment type="subcellular location">
    <subcellularLocation>
        <location evidence="1">Secreted</location>
    </subcellularLocation>
</comment>
<dbReference type="PANTHER" id="PTHR38340:SF1">
    <property type="entry name" value="S-LAYER PROTEIN"/>
    <property type="match status" value="1"/>
</dbReference>
<dbReference type="Pfam" id="PF00353">
    <property type="entry name" value="HemolysinCabind"/>
    <property type="match status" value="2"/>
</dbReference>
<dbReference type="PANTHER" id="PTHR38340">
    <property type="entry name" value="S-LAYER PROTEIN"/>
    <property type="match status" value="1"/>
</dbReference>
<protein>
    <submittedName>
        <fullName evidence="3">Hemolysin-type calcium-binding repeat-containing protein</fullName>
    </submittedName>
</protein>
<proteinExistence type="predicted"/>
<dbReference type="GO" id="GO:0005509">
    <property type="term" value="F:calcium ion binding"/>
    <property type="evidence" value="ECO:0007669"/>
    <property type="project" value="InterPro"/>
</dbReference>
<dbReference type="Gene3D" id="2.150.10.10">
    <property type="entry name" value="Serralysin-like metalloprotease, C-terminal"/>
    <property type="match status" value="1"/>
</dbReference>
<dbReference type="InterPro" id="IPR011049">
    <property type="entry name" value="Serralysin-like_metalloprot_C"/>
</dbReference>
<reference evidence="4" key="1">
    <citation type="submission" date="2016-06" db="EMBL/GenBank/DDBJ databases">
        <authorList>
            <person name="Varghese N."/>
            <person name="Submissions Spin"/>
        </authorList>
    </citation>
    <scope>NUCLEOTIDE SEQUENCE [LARGE SCALE GENOMIC DNA]</scope>
    <source>
        <strain evidence="4">DSM 45161</strain>
    </source>
</reference>
<accession>A0A1C5K1M0</accession>
<evidence type="ECO:0000313" key="3">
    <source>
        <dbReference type="EMBL" id="SCG76695.1"/>
    </source>
</evidence>
<dbReference type="SUPFAM" id="SSF51120">
    <property type="entry name" value="beta-Roll"/>
    <property type="match status" value="1"/>
</dbReference>
<dbReference type="RefSeq" id="WP_197701370.1">
    <property type="nucleotide sequence ID" value="NZ_LT607753.1"/>
</dbReference>
<sequence>MRRPNLRRLAAGVLCVTLLGVAVPGPGSPTAAANEQPVPGRQLFADDFGAGTTNWRAVTGALTEWQPASAEIDYLTIDARTQTSGRYIVPTTALNLPERYELRTRVRFEAASSSPSLNLLTDFQGDPLVVSQRNLAAQILGPGSIQVSRPNASVVCRGPAPVKTGEWHNLVIRRANGISVVEVDGQRVASVAAPAAGGTLALGAYHVKASFAALAVYELDQVPTGHPTQAGGCQWTPPGTPDVDQPILVNQSGYDIDRPKRFTAPRAADGDAFVITDASGASRFTGTVNSQVGDFTTFTPTDTGPFTIRVTGAAGTGDSVPFGIGASWTERVSYERAINFMTDVRCYYGRFSQRTSGGTHPDCKLGVGWRDGHQFSFELSSLVDLYLSNPAAFDRITDPTAVYEGLPVTLPADTPEIIRLIHWAVEIYLDARVDHTFFKEQLAAFLYAYPHLSDHIPRSVYERARDHLFPLWGQDAKDRFAWHEYTPHTANLFQVYTQVGTGKGEFPPGHSVWPNLMMHEVAKREARADAGRYLTAARDQAAWLVANLDLAAPQTTKGQRQGEYHLITGLTRFALAYPDQAPAGIRAFVQQWAEIAVERSDNMWDFRRYSDSRWTIPSFTGGAAADPNETGNVAGFAAPALAAATLLGTGPTSERLRQIATAHVDNLFGRNPTGRHATYRAATDEWGFEGVELGWFSELQGGYGKLQGARGVLDGSPKNDHYPYNPQLGNIGWTEGWVTFNTAWNESLAWMAVANTTLRARDLHGQPATRVPAGTPVSLTLEAPLNLDSAALDTAELRLVVNGADRGTVPVRQVVENTDVLTGVLDLAALGVVPGDRVEVRYGYGDFTRHVGFTVVHGCDGRVATVVGTNGDDVLRGTAGADVISGLGGNDVLLGLDGDDVICGGAGNDVINGNDGDDRLFGGPGTDLVNGNDGDDVISQDG</sequence>
<dbReference type="Gene3D" id="2.60.40.10">
    <property type="entry name" value="Immunoglobulins"/>
    <property type="match status" value="1"/>
</dbReference>
<dbReference type="InterPro" id="IPR013783">
    <property type="entry name" value="Ig-like_fold"/>
</dbReference>
<keyword evidence="2" id="KW-0964">Secreted</keyword>
<evidence type="ECO:0000256" key="1">
    <source>
        <dbReference type="ARBA" id="ARBA00004613"/>
    </source>
</evidence>
<dbReference type="Gene3D" id="2.60.120.560">
    <property type="entry name" value="Exo-inulinase, domain 1"/>
    <property type="match status" value="1"/>
</dbReference>
<dbReference type="InterPro" id="IPR050557">
    <property type="entry name" value="RTX_toxin/Mannuronan_C5-epim"/>
</dbReference>
<evidence type="ECO:0000256" key="2">
    <source>
        <dbReference type="ARBA" id="ARBA00022525"/>
    </source>
</evidence>
<dbReference type="GO" id="GO:0005576">
    <property type="term" value="C:extracellular region"/>
    <property type="evidence" value="ECO:0007669"/>
    <property type="project" value="UniProtKB-SubCell"/>
</dbReference>
<dbReference type="GO" id="GO:0005975">
    <property type="term" value="P:carbohydrate metabolic process"/>
    <property type="evidence" value="ECO:0007669"/>
    <property type="project" value="UniProtKB-ARBA"/>
</dbReference>
<dbReference type="AlphaFoldDB" id="A0A1C5K1M0"/>
<name>A0A1C5K1M0_9ACTN</name>
<organism evidence="3 4">
    <name type="scientific">Micromonospora coxensis</name>
    <dbReference type="NCBI Taxonomy" id="356852"/>
    <lineage>
        <taxon>Bacteria</taxon>
        <taxon>Bacillati</taxon>
        <taxon>Actinomycetota</taxon>
        <taxon>Actinomycetes</taxon>
        <taxon>Micromonosporales</taxon>
        <taxon>Micromonosporaceae</taxon>
        <taxon>Micromonospora</taxon>
    </lineage>
</organism>
<dbReference type="Proteomes" id="UP000198215">
    <property type="component" value="Chromosome I"/>
</dbReference>
<gene>
    <name evidence="3" type="ORF">GA0070614_5986</name>
</gene>
<dbReference type="InterPro" id="IPR001343">
    <property type="entry name" value="Hemolysn_Ca-bd"/>
</dbReference>
<keyword evidence="4" id="KW-1185">Reference proteome</keyword>
<dbReference type="InterPro" id="IPR014756">
    <property type="entry name" value="Ig_E-set"/>
</dbReference>
<evidence type="ECO:0000313" key="4">
    <source>
        <dbReference type="Proteomes" id="UP000198215"/>
    </source>
</evidence>
<dbReference type="SUPFAM" id="SSF81296">
    <property type="entry name" value="E set domains"/>
    <property type="match status" value="1"/>
</dbReference>